<keyword evidence="7" id="KW-0597">Phosphoprotein</keyword>
<dbReference type="Pfam" id="PF02878">
    <property type="entry name" value="PGM_PMM_I"/>
    <property type="match status" value="1"/>
</dbReference>
<evidence type="ECO:0000256" key="5">
    <source>
        <dbReference type="ARBA" id="ARBA00012728"/>
    </source>
</evidence>
<evidence type="ECO:0000256" key="7">
    <source>
        <dbReference type="ARBA" id="ARBA00022553"/>
    </source>
</evidence>
<dbReference type="GO" id="GO:0004615">
    <property type="term" value="F:phosphomannomutase activity"/>
    <property type="evidence" value="ECO:0007669"/>
    <property type="project" value="TreeGrafter"/>
</dbReference>
<protein>
    <recommendedName>
        <fullName evidence="5">phosphoglucomutase (alpha-D-glucose-1,6-bisphosphate-dependent)</fullName>
        <ecNumber evidence="5">5.4.2.2</ecNumber>
    </recommendedName>
</protein>
<keyword evidence="8" id="KW-0119">Carbohydrate metabolism</keyword>
<dbReference type="InterPro" id="IPR050060">
    <property type="entry name" value="Phosphoglucosamine_mutase"/>
</dbReference>
<dbReference type="CDD" id="cd03089">
    <property type="entry name" value="PMM_PGM"/>
    <property type="match status" value="1"/>
</dbReference>
<dbReference type="InterPro" id="IPR016055">
    <property type="entry name" value="A-D-PHexomutase_a/b/a-I/II/III"/>
</dbReference>
<feature type="domain" description="Alpha-D-phosphohexomutase alpha/beta/alpha" evidence="13">
    <location>
        <begin position="264"/>
        <end position="349"/>
    </location>
</feature>
<dbReference type="GO" id="GO:0009570">
    <property type="term" value="C:chloroplast stroma"/>
    <property type="evidence" value="ECO:0007669"/>
    <property type="project" value="TreeGrafter"/>
</dbReference>
<comment type="catalytic activity">
    <reaction evidence="9">
        <text>alpha-D-glucose 1,6-bisphosphate + L-seryl-[protein] = O-phospho-L-seryl-[protein] + alpha-D-glucose 6-phosphate</text>
        <dbReference type="Rhea" id="RHEA:68752"/>
        <dbReference type="Rhea" id="RHEA-COMP:9863"/>
        <dbReference type="Rhea" id="RHEA-COMP:11604"/>
        <dbReference type="ChEBI" id="CHEBI:29999"/>
        <dbReference type="ChEBI" id="CHEBI:58225"/>
        <dbReference type="ChEBI" id="CHEBI:58392"/>
        <dbReference type="ChEBI" id="CHEBI:83421"/>
    </reaction>
</comment>
<comment type="cofactor">
    <cofactor evidence="2">
        <name>Mg(2+)</name>
        <dbReference type="ChEBI" id="CHEBI:18420"/>
    </cofactor>
</comment>
<evidence type="ECO:0000313" key="16">
    <source>
        <dbReference type="Proteomes" id="UP001415857"/>
    </source>
</evidence>
<dbReference type="InterPro" id="IPR005845">
    <property type="entry name" value="A-D-PHexomutase_a/b/a-II"/>
</dbReference>
<dbReference type="Pfam" id="PF02879">
    <property type="entry name" value="PGM_PMM_II"/>
    <property type="match status" value="1"/>
</dbReference>
<feature type="domain" description="Alpha-D-phosphohexomutase alpha/beta/alpha" evidence="12">
    <location>
        <begin position="70"/>
        <end position="213"/>
    </location>
</feature>
<dbReference type="InterPro" id="IPR005846">
    <property type="entry name" value="A-D-PHexomutase_a/b/a-III"/>
</dbReference>
<comment type="catalytic activity">
    <reaction evidence="10">
        <text>O-phospho-L-seryl-[protein] + alpha-D-glucose 1-phosphate = alpha-D-glucose 1,6-bisphosphate + L-seryl-[protein]</text>
        <dbReference type="Rhea" id="RHEA:68748"/>
        <dbReference type="Rhea" id="RHEA-COMP:9863"/>
        <dbReference type="Rhea" id="RHEA-COMP:11604"/>
        <dbReference type="ChEBI" id="CHEBI:29999"/>
        <dbReference type="ChEBI" id="CHEBI:58392"/>
        <dbReference type="ChEBI" id="CHEBI:58601"/>
        <dbReference type="ChEBI" id="CHEBI:83421"/>
    </reaction>
</comment>
<dbReference type="FunFam" id="3.40.120.10:FF:000022">
    <property type="entry name" value="phosphomannomutase/phosphoglucomutase isoform X1"/>
    <property type="match status" value="1"/>
</dbReference>
<evidence type="ECO:0000256" key="2">
    <source>
        <dbReference type="ARBA" id="ARBA00001946"/>
    </source>
</evidence>
<dbReference type="FunFam" id="3.40.120.10:FF:000010">
    <property type="entry name" value="phosphomannomutase/phosphoglucomutase isoform X1"/>
    <property type="match status" value="1"/>
</dbReference>
<evidence type="ECO:0000259" key="14">
    <source>
        <dbReference type="Pfam" id="PF02880"/>
    </source>
</evidence>
<feature type="domain" description="Alpha-D-phosphohexomutase alpha/beta/alpha" evidence="14">
    <location>
        <begin position="353"/>
        <end position="453"/>
    </location>
</feature>
<dbReference type="Proteomes" id="UP001415857">
    <property type="component" value="Unassembled WGS sequence"/>
</dbReference>
<gene>
    <name evidence="15" type="ORF">L1049_006544</name>
</gene>
<organism evidence="15 16">
    <name type="scientific">Liquidambar formosana</name>
    <name type="common">Formosan gum</name>
    <dbReference type="NCBI Taxonomy" id="63359"/>
    <lineage>
        <taxon>Eukaryota</taxon>
        <taxon>Viridiplantae</taxon>
        <taxon>Streptophyta</taxon>
        <taxon>Embryophyta</taxon>
        <taxon>Tracheophyta</taxon>
        <taxon>Spermatophyta</taxon>
        <taxon>Magnoliopsida</taxon>
        <taxon>eudicotyledons</taxon>
        <taxon>Gunneridae</taxon>
        <taxon>Pentapetalae</taxon>
        <taxon>Saxifragales</taxon>
        <taxon>Altingiaceae</taxon>
        <taxon>Liquidambar</taxon>
    </lineage>
</organism>
<dbReference type="PRINTS" id="PR00509">
    <property type="entry name" value="PGMPMM"/>
</dbReference>
<comment type="similarity">
    <text evidence="3">Belongs to the phosphohexose mutase family.</text>
</comment>
<evidence type="ECO:0000256" key="4">
    <source>
        <dbReference type="ARBA" id="ARBA00011245"/>
    </source>
</evidence>
<dbReference type="InterPro" id="IPR005841">
    <property type="entry name" value="Alpha-D-phosphohexomutase_SF"/>
</dbReference>
<dbReference type="GO" id="GO:0006006">
    <property type="term" value="P:glucose metabolic process"/>
    <property type="evidence" value="ECO:0007669"/>
    <property type="project" value="UniProtKB-KW"/>
</dbReference>
<dbReference type="EMBL" id="JBBPBK010000010">
    <property type="protein sequence ID" value="KAK9277005.1"/>
    <property type="molecule type" value="Genomic_DNA"/>
</dbReference>
<dbReference type="PANTHER" id="PTHR42946:SF2">
    <property type="entry name" value="PHOSPHOGLUCOMUTASE (ALPHA-D-GLUCOSE-1,6-BISPHOSPHATE-DEPENDENT)"/>
    <property type="match status" value="1"/>
</dbReference>
<dbReference type="FunFam" id="3.40.120.10:FF:000014">
    <property type="entry name" value="Phosphomannomutase/phosphoglucomutase isoform B"/>
    <property type="match status" value="1"/>
</dbReference>
<evidence type="ECO:0000256" key="11">
    <source>
        <dbReference type="SAM" id="MobiDB-lite"/>
    </source>
</evidence>
<dbReference type="SUPFAM" id="SSF53738">
    <property type="entry name" value="Phosphoglucomutase, first 3 domains"/>
    <property type="match status" value="3"/>
</dbReference>
<comment type="subunit">
    <text evidence="4">Monomer.</text>
</comment>
<evidence type="ECO:0000259" key="13">
    <source>
        <dbReference type="Pfam" id="PF02879"/>
    </source>
</evidence>
<dbReference type="PANTHER" id="PTHR42946">
    <property type="entry name" value="PHOSPHOHEXOSE MUTASE"/>
    <property type="match status" value="1"/>
</dbReference>
<dbReference type="AlphaFoldDB" id="A0AAP0RFP7"/>
<evidence type="ECO:0000259" key="12">
    <source>
        <dbReference type="Pfam" id="PF02878"/>
    </source>
</evidence>
<proteinExistence type="inferred from homology"/>
<dbReference type="GO" id="GO:0004614">
    <property type="term" value="F:phosphoglucomutase activity"/>
    <property type="evidence" value="ECO:0007669"/>
    <property type="project" value="UniProtKB-EC"/>
</dbReference>
<name>A0AAP0RFP7_LIQFO</name>
<keyword evidence="16" id="KW-1185">Reference proteome</keyword>
<dbReference type="Gene3D" id="3.40.120.10">
    <property type="entry name" value="Alpha-D-Glucose-1,6-Bisphosphate, subunit A, domain 3"/>
    <property type="match status" value="3"/>
</dbReference>
<evidence type="ECO:0000256" key="6">
    <source>
        <dbReference type="ARBA" id="ARBA00022526"/>
    </source>
</evidence>
<feature type="region of interest" description="Disordered" evidence="11">
    <location>
        <begin position="1"/>
        <end position="22"/>
    </location>
</feature>
<accession>A0AAP0RFP7</accession>
<comment type="caution">
    <text evidence="15">The sequence shown here is derived from an EMBL/GenBank/DDBJ whole genome shotgun (WGS) entry which is preliminary data.</text>
</comment>
<evidence type="ECO:0000256" key="8">
    <source>
        <dbReference type="ARBA" id="ARBA00023277"/>
    </source>
</evidence>
<evidence type="ECO:0000256" key="1">
    <source>
        <dbReference type="ARBA" id="ARBA00000443"/>
    </source>
</evidence>
<sequence>MASTSASSLSLQTNAPKTSFPSCPTKKPIHNNLCFSFSLPLAKSIGVKSSSTAKYNEVVVDEELDKIRRLQNGSDVRGVALEGEKGRTVDLTPAAVEAIAQSFGEWVIEGLEREAGGPVEGFKVSVGRDPRISGSSLSVAVFAGLARAGCLVFDMGLATTPACFMSTLLPPFAFDASIMMTASHLPYTRNGLKFFTRKGGLTSPEVEDICDKAARKYANRLAKVSTMLPLLPTRLDFMTTYANHLQGIIKDRVNHPLHYDTPLQGFRIIVNAGNGSGGFFTWDVLDKLGADTFGSLHLNPDGMFPNHIPNPEDKTAMALTRAAVLQNSADLGVVFDTDVDRSGVVDNAGNPINGDKLIALMAAIVLREHPGTTIVTDARTSMALTRFITDRGGHHCLYRVGYRNVIDKGVQLNKDGIEAHLMMETSGHGALKENHFLDDGAYMVVKIIIEMVRMKLAGSNEGIGSLIKDLEEPLESIELRMNILSEPRHAKAKGAEAIETFRSYIEEGRLEGWELDSCGDCWVSEGCLVDSNDTPAAVDAHMYRAKVSDEKHGQHGWVHLRQSIHNPNIAINMQSYVPGGCQSMTRVLRERFLMASGMDQILDIAQIDKYAKSGYVG</sequence>
<reference evidence="15 16" key="1">
    <citation type="journal article" date="2024" name="Plant J.">
        <title>Genome sequences and population genomics reveal climatic adaptation and genomic divergence between two closely related sweetgum species.</title>
        <authorList>
            <person name="Xu W.Q."/>
            <person name="Ren C.Q."/>
            <person name="Zhang X.Y."/>
            <person name="Comes H.P."/>
            <person name="Liu X.H."/>
            <person name="Li Y.G."/>
            <person name="Kettle C.J."/>
            <person name="Jalonen R."/>
            <person name="Gaisberger H."/>
            <person name="Ma Y.Z."/>
            <person name="Qiu Y.X."/>
        </authorList>
    </citation>
    <scope>NUCLEOTIDE SEQUENCE [LARGE SCALE GENOMIC DNA]</scope>
    <source>
        <strain evidence="15">Hangzhou</strain>
    </source>
</reference>
<evidence type="ECO:0000313" key="15">
    <source>
        <dbReference type="EMBL" id="KAK9277005.1"/>
    </source>
</evidence>
<dbReference type="InterPro" id="IPR005844">
    <property type="entry name" value="A-D-PHexomutase_a/b/a-I"/>
</dbReference>
<evidence type="ECO:0000256" key="9">
    <source>
        <dbReference type="ARBA" id="ARBA00049318"/>
    </source>
</evidence>
<evidence type="ECO:0000256" key="3">
    <source>
        <dbReference type="ARBA" id="ARBA00010231"/>
    </source>
</evidence>
<comment type="catalytic activity">
    <reaction evidence="1">
        <text>alpha-D-glucose 1-phosphate = alpha-D-glucose 6-phosphate</text>
        <dbReference type="Rhea" id="RHEA:23536"/>
        <dbReference type="ChEBI" id="CHEBI:58225"/>
        <dbReference type="ChEBI" id="CHEBI:58601"/>
        <dbReference type="EC" id="5.4.2.2"/>
    </reaction>
</comment>
<evidence type="ECO:0000256" key="10">
    <source>
        <dbReference type="ARBA" id="ARBA00049409"/>
    </source>
</evidence>
<dbReference type="Pfam" id="PF02880">
    <property type="entry name" value="PGM_PMM_III"/>
    <property type="match status" value="1"/>
</dbReference>
<keyword evidence="6" id="KW-0313">Glucose metabolism</keyword>
<dbReference type="EC" id="5.4.2.2" evidence="5"/>
<feature type="compositionally biased region" description="Low complexity" evidence="11">
    <location>
        <begin position="1"/>
        <end position="13"/>
    </location>
</feature>